<accession>A0A0F9IQP9</accession>
<dbReference type="AlphaFoldDB" id="A0A0F9IQP9"/>
<name>A0A0F9IQP9_9ZZZZ</name>
<protein>
    <submittedName>
        <fullName evidence="1">Uncharacterized protein</fullName>
    </submittedName>
</protein>
<reference evidence="1" key="1">
    <citation type="journal article" date="2015" name="Nature">
        <title>Complex archaea that bridge the gap between prokaryotes and eukaryotes.</title>
        <authorList>
            <person name="Spang A."/>
            <person name="Saw J.H."/>
            <person name="Jorgensen S.L."/>
            <person name="Zaremba-Niedzwiedzka K."/>
            <person name="Martijn J."/>
            <person name="Lind A.E."/>
            <person name="van Eijk R."/>
            <person name="Schleper C."/>
            <person name="Guy L."/>
            <person name="Ettema T.J."/>
        </authorList>
    </citation>
    <scope>NUCLEOTIDE SEQUENCE</scope>
</reference>
<comment type="caution">
    <text evidence="1">The sequence shown here is derived from an EMBL/GenBank/DDBJ whole genome shotgun (WGS) entry which is preliminary data.</text>
</comment>
<evidence type="ECO:0000313" key="1">
    <source>
        <dbReference type="EMBL" id="KKL96060.1"/>
    </source>
</evidence>
<gene>
    <name evidence="1" type="ORF">LCGC14_1848270</name>
</gene>
<proteinExistence type="predicted"/>
<dbReference type="EMBL" id="LAZR01018530">
    <property type="protein sequence ID" value="KKL96060.1"/>
    <property type="molecule type" value="Genomic_DNA"/>
</dbReference>
<organism evidence="1">
    <name type="scientific">marine sediment metagenome</name>
    <dbReference type="NCBI Taxonomy" id="412755"/>
    <lineage>
        <taxon>unclassified sequences</taxon>
        <taxon>metagenomes</taxon>
        <taxon>ecological metagenomes</taxon>
    </lineage>
</organism>
<sequence>MVESTVYCKKINRLKNKRSKKKNLRLFEFFRWNDVNEFNDMFIYPKHLLEKALNWC</sequence>